<keyword evidence="2" id="KW-1185">Reference proteome</keyword>
<dbReference type="EMBL" id="BPLQ01010872">
    <property type="protein sequence ID" value="GIY54097.1"/>
    <property type="molecule type" value="Genomic_DNA"/>
</dbReference>
<proteinExistence type="predicted"/>
<evidence type="ECO:0000313" key="1">
    <source>
        <dbReference type="EMBL" id="GIY54097.1"/>
    </source>
</evidence>
<dbReference type="Proteomes" id="UP001054837">
    <property type="component" value="Unassembled WGS sequence"/>
</dbReference>
<sequence>MSSAITLNEKENYPDSTVRFPWTNKAIMFFELLLKVAENQFPFVSRYVIKTPDDRLKYLQGKHETELIYIMYSVKGERACIAAWENKRQMNLSPAP</sequence>
<dbReference type="AlphaFoldDB" id="A0AAV4U8K2"/>
<organism evidence="1 2">
    <name type="scientific">Caerostris darwini</name>
    <dbReference type="NCBI Taxonomy" id="1538125"/>
    <lineage>
        <taxon>Eukaryota</taxon>
        <taxon>Metazoa</taxon>
        <taxon>Ecdysozoa</taxon>
        <taxon>Arthropoda</taxon>
        <taxon>Chelicerata</taxon>
        <taxon>Arachnida</taxon>
        <taxon>Araneae</taxon>
        <taxon>Araneomorphae</taxon>
        <taxon>Entelegynae</taxon>
        <taxon>Araneoidea</taxon>
        <taxon>Araneidae</taxon>
        <taxon>Caerostris</taxon>
    </lineage>
</organism>
<reference evidence="1 2" key="1">
    <citation type="submission" date="2021-06" db="EMBL/GenBank/DDBJ databases">
        <title>Caerostris darwini draft genome.</title>
        <authorList>
            <person name="Kono N."/>
            <person name="Arakawa K."/>
        </authorList>
    </citation>
    <scope>NUCLEOTIDE SEQUENCE [LARGE SCALE GENOMIC DNA]</scope>
</reference>
<name>A0AAV4U8K2_9ARAC</name>
<comment type="caution">
    <text evidence="1">The sequence shown here is derived from an EMBL/GenBank/DDBJ whole genome shotgun (WGS) entry which is preliminary data.</text>
</comment>
<protein>
    <submittedName>
        <fullName evidence="1">Uncharacterized protein</fullName>
    </submittedName>
</protein>
<accession>A0AAV4U8K2</accession>
<evidence type="ECO:0000313" key="2">
    <source>
        <dbReference type="Proteomes" id="UP001054837"/>
    </source>
</evidence>
<gene>
    <name evidence="1" type="ORF">CDAR_253401</name>
</gene>